<reference evidence="1 2" key="1">
    <citation type="journal article" date="2011" name="J. Bacteriol.">
        <title>Complete genome sequence of the Thermophilic Bacterium Exiguobacterium sp. AT1b.</title>
        <authorList>
            <person name="Vishnivetskaya T.A."/>
            <person name="Lucas S."/>
            <person name="Copeland A."/>
            <person name="Lapidus A."/>
            <person name="Glavina Del Rio T."/>
            <person name="Dalin E."/>
            <person name="Tice H."/>
            <person name="Bruce D.C."/>
            <person name="Goodwin L.A."/>
            <person name="Pitluck S."/>
            <person name="Saunders E."/>
            <person name="Brettin T."/>
            <person name="Detter C."/>
            <person name="Han C."/>
            <person name="Larimer F."/>
            <person name="Land M.L."/>
            <person name="Hauser L.J."/>
            <person name="Kyrpides N.C."/>
            <person name="Ovchinnikova G."/>
            <person name="Kathariou S."/>
            <person name="Ramaley R.F."/>
            <person name="Rodrigues D.F."/>
            <person name="Hendrix C."/>
            <person name="Richardson P."/>
            <person name="Tiedje J.M."/>
        </authorList>
    </citation>
    <scope>NUCLEOTIDE SEQUENCE [LARGE SCALE GENOMIC DNA]</scope>
    <source>
        <strain evidence="2">ATCC BAA-1283 / AT1b</strain>
    </source>
</reference>
<sequence>MEQNEQQEIIETQPQKTTFKERIKDPVILAGATGLMYQGYQYLARQHGLPEIQLGDFQTLVDVLSFSLLGVSVYHLKK</sequence>
<organism evidence="1 2">
    <name type="scientific">Exiguobacterium sp. (strain ATCC BAA-1283 / AT1b)</name>
    <dbReference type="NCBI Taxonomy" id="360911"/>
    <lineage>
        <taxon>Bacteria</taxon>
        <taxon>Bacillati</taxon>
        <taxon>Bacillota</taxon>
        <taxon>Bacilli</taxon>
        <taxon>Bacillales</taxon>
        <taxon>Bacillales Family XII. Incertae Sedis</taxon>
        <taxon>Exiguobacterium</taxon>
    </lineage>
</organism>
<dbReference type="AlphaFoldDB" id="C4L145"/>
<keyword evidence="2" id="KW-1185">Reference proteome</keyword>
<protein>
    <submittedName>
        <fullName evidence="1">Uncharacterized protein</fullName>
    </submittedName>
</protein>
<evidence type="ECO:0000313" key="1">
    <source>
        <dbReference type="EMBL" id="ACQ68991.1"/>
    </source>
</evidence>
<accession>C4L145</accession>
<dbReference type="HOGENOM" id="CLU_2616761_0_0_9"/>
<evidence type="ECO:0000313" key="2">
    <source>
        <dbReference type="Proteomes" id="UP000000716"/>
    </source>
</evidence>
<name>C4L145_EXISA</name>
<dbReference type="STRING" id="360911.EAT1b_0056"/>
<dbReference type="EMBL" id="CP001615">
    <property type="protein sequence ID" value="ACQ68991.1"/>
    <property type="molecule type" value="Genomic_DNA"/>
</dbReference>
<dbReference type="RefSeq" id="WP_012726110.1">
    <property type="nucleotide sequence ID" value="NC_012673.1"/>
</dbReference>
<gene>
    <name evidence="1" type="ordered locus">EAT1b_0056</name>
</gene>
<dbReference type="KEGG" id="eat:EAT1b_0056"/>
<proteinExistence type="predicted"/>
<dbReference type="Proteomes" id="UP000000716">
    <property type="component" value="Chromosome"/>
</dbReference>